<dbReference type="InterPro" id="IPR036623">
    <property type="entry name" value="Hemimethylated_DNA-bd_sf"/>
</dbReference>
<dbReference type="SUPFAM" id="SSF141255">
    <property type="entry name" value="YccV-like"/>
    <property type="match status" value="1"/>
</dbReference>
<evidence type="ECO:0000313" key="3">
    <source>
        <dbReference type="EMBL" id="AUH00020.1"/>
    </source>
</evidence>
<dbReference type="InterPro" id="IPR011722">
    <property type="entry name" value="Hemimethylated_DNA-bd_dom"/>
</dbReference>
<dbReference type="Proteomes" id="UP000233778">
    <property type="component" value="Chromosome"/>
</dbReference>
<reference evidence="3 6" key="3">
    <citation type="submission" date="2017-11" db="EMBL/GenBank/DDBJ databases">
        <title>Complete genome sequence of Serratia sp. ATCC 39006 LacA.</title>
        <authorList>
            <person name="Hampton H.G."/>
            <person name="Jackson S.A."/>
            <person name="Jauregui R."/>
            <person name="Poulter G.T.M."/>
            <person name="Salmond G.P.C."/>
            <person name="Fineran P.C."/>
        </authorList>
    </citation>
    <scope>NUCLEOTIDE SEQUENCE [LARGE SCALE GENOMIC DNA]</scope>
    <source>
        <strain evidence="3 6">ATCC 39006</strain>
    </source>
</reference>
<dbReference type="AlphaFoldDB" id="A0A2I5TIF0"/>
<organism evidence="4 5">
    <name type="scientific">Serratia sp. (strain ATCC 39006)</name>
    <name type="common">Prodigiosinella confusarubida</name>
    <dbReference type="NCBI Taxonomy" id="104623"/>
    <lineage>
        <taxon>Bacteria</taxon>
        <taxon>Pseudomonadati</taxon>
        <taxon>Pseudomonadota</taxon>
        <taxon>Gammaproteobacteria</taxon>
        <taxon>Enterobacterales</taxon>
        <taxon>Pectobacteriaceae</taxon>
        <taxon>Prodigiosinella</taxon>
    </lineage>
</organism>
<gene>
    <name evidence="3" type="ORF">CWC46_09530</name>
    <name evidence="4" type="ORF">Ser39006_009535</name>
</gene>
<accession>A0A2I5TIF0</accession>
<dbReference type="STRING" id="104623.Ser39006_03557"/>
<dbReference type="SMART" id="SM00992">
    <property type="entry name" value="YccV-like"/>
    <property type="match status" value="1"/>
</dbReference>
<feature type="domain" description="Hemimethylated DNA-binding" evidence="2">
    <location>
        <begin position="3"/>
        <end position="99"/>
    </location>
</feature>
<dbReference type="GO" id="GO:0003677">
    <property type="term" value="F:DNA binding"/>
    <property type="evidence" value="ECO:0007669"/>
    <property type="project" value="UniProtKB-UniRule"/>
</dbReference>
<name>A0A2I5TIF0_SERS3</name>
<dbReference type="KEGG" id="sera:Ser39006_009535"/>
<evidence type="ECO:0000256" key="1">
    <source>
        <dbReference type="NCBIfam" id="TIGR02097"/>
    </source>
</evidence>
<reference evidence="4" key="4">
    <citation type="submission" date="2017-11" db="EMBL/GenBank/DDBJ databases">
        <title>Complete genome sequence of Serratia sp. ATCC 39006.</title>
        <authorList>
            <person name="Hampton H.G."/>
            <person name="Jackson S.A."/>
            <person name="Jauregui R."/>
            <person name="Poulter G.T.M."/>
            <person name="Salmond G.P.C."/>
            <person name="Fineran P.C."/>
        </authorList>
    </citation>
    <scope>NUCLEOTIDE SEQUENCE</scope>
    <source>
        <strain evidence="4">ATCC 39006</strain>
    </source>
</reference>
<reference evidence="4" key="2">
    <citation type="submission" date="2013-09" db="EMBL/GenBank/DDBJ databases">
        <authorList>
            <person name="Wang G."/>
            <person name="Yang Y."/>
            <person name="Su Y."/>
        </authorList>
    </citation>
    <scope>NUCLEOTIDE SEQUENCE</scope>
    <source>
        <strain evidence="4">ATCC 39006</strain>
    </source>
</reference>
<keyword evidence="5" id="KW-1185">Reference proteome</keyword>
<dbReference type="NCBIfam" id="TIGR02097">
    <property type="entry name" value="yccV"/>
    <property type="match status" value="1"/>
</dbReference>
<dbReference type="Gene3D" id="2.30.30.390">
    <property type="entry name" value="Hemimethylated DNA-binding domain"/>
    <property type="match status" value="1"/>
</dbReference>
<keyword evidence="4" id="KW-0346">Stress response</keyword>
<proteinExistence type="predicted"/>
<evidence type="ECO:0000259" key="2">
    <source>
        <dbReference type="SMART" id="SM00992"/>
    </source>
</evidence>
<dbReference type="RefSeq" id="WP_021016819.1">
    <property type="nucleotide sequence ID" value="NZ_CP025084.1"/>
</dbReference>
<dbReference type="KEGG" id="serq:CWC46_09530"/>
<dbReference type="Proteomes" id="UP000017700">
    <property type="component" value="Chromosome"/>
</dbReference>
<dbReference type="NCBIfam" id="NF010729">
    <property type="entry name" value="PRK14129.1"/>
    <property type="match status" value="1"/>
</dbReference>
<evidence type="ECO:0000313" key="6">
    <source>
        <dbReference type="Proteomes" id="UP000233778"/>
    </source>
</evidence>
<dbReference type="OrthoDB" id="9806050at2"/>
<evidence type="ECO:0000313" key="4">
    <source>
        <dbReference type="EMBL" id="AUH04339.1"/>
    </source>
</evidence>
<dbReference type="EMBL" id="CP025084">
    <property type="protein sequence ID" value="AUH04339.1"/>
    <property type="molecule type" value="Genomic_DNA"/>
</dbReference>
<dbReference type="Pfam" id="PF08755">
    <property type="entry name" value="YccV-like"/>
    <property type="match status" value="1"/>
</dbReference>
<sequence>MINCKFTIGQQIRHRLLGYPGVVIDIDPEYSLKKPAWEEIAANDILRTAPWYHVVMEDEFGRPIHTYLAEAQLISEGPEQEEHPSLDELAETIKRQAPHLLH</sequence>
<protein>
    <recommendedName>
        <fullName evidence="1">Heat shock protein HspQ</fullName>
    </recommendedName>
</protein>
<evidence type="ECO:0000313" key="5">
    <source>
        <dbReference type="Proteomes" id="UP000017700"/>
    </source>
</evidence>
<reference evidence="4 5" key="1">
    <citation type="journal article" date="2013" name="Genome Announc.">
        <title>Draft genome sequence of Serratia sp. strain ATCC 39006, a model bacterium for analysis of the biosynthesis and regulation of prodigiosin, a carbapenem, and gas vesicles.</title>
        <authorList>
            <person name="Fineran P.C."/>
            <person name="Iglesias Cans M.C."/>
            <person name="Ramsay J.P."/>
            <person name="Wilf N.M."/>
            <person name="Cossyleon D."/>
            <person name="McNeil M.B."/>
            <person name="Williamson N.R."/>
            <person name="Monson R.E."/>
            <person name="Becher S.A."/>
            <person name="Stanton J.A."/>
            <person name="Brugger K."/>
            <person name="Brown S.D."/>
            <person name="Salmond G.P."/>
        </authorList>
    </citation>
    <scope>NUCLEOTIDE SEQUENCE [LARGE SCALE GENOMIC DNA]</scope>
    <source>
        <strain evidence="4">ATCC 39006</strain>
        <strain evidence="5">ATCC 39006 / SC 11482</strain>
    </source>
</reference>
<dbReference type="EMBL" id="CP025085">
    <property type="protein sequence ID" value="AUH00020.1"/>
    <property type="molecule type" value="Genomic_DNA"/>
</dbReference>